<dbReference type="Gene3D" id="1.20.1640.10">
    <property type="entry name" value="Multidrug efflux transporter AcrB transmembrane domain"/>
    <property type="match status" value="2"/>
</dbReference>
<dbReference type="Gene3D" id="3.30.70.1440">
    <property type="entry name" value="Multidrug efflux transporter AcrB pore domain"/>
    <property type="match status" value="1"/>
</dbReference>
<reference evidence="3 4" key="1">
    <citation type="journal article" date="2019" name="ISME J.">
        <title>Insights into ecological role of a new deltaproteobacterial order Candidatus Acidulodesulfobacterales by metagenomics and metatranscriptomics.</title>
        <authorList>
            <person name="Tan S."/>
            <person name="Liu J."/>
            <person name="Fang Y."/>
            <person name="Hedlund B.P."/>
            <person name="Lian Z.H."/>
            <person name="Huang L.Y."/>
            <person name="Li J.T."/>
            <person name="Huang L.N."/>
            <person name="Li W.J."/>
            <person name="Jiang H.C."/>
            <person name="Dong H.L."/>
            <person name="Shu W.S."/>
        </authorList>
    </citation>
    <scope>NUCLEOTIDE SEQUENCE [LARGE SCALE GENOMIC DNA]</scope>
    <source>
        <strain evidence="3">AP2</strain>
    </source>
</reference>
<dbReference type="InterPro" id="IPR027463">
    <property type="entry name" value="AcrB_DN_DC_subdom"/>
</dbReference>
<dbReference type="Gene3D" id="3.30.70.1430">
    <property type="entry name" value="Multidrug efflux transporter AcrB pore domain"/>
    <property type="match status" value="2"/>
</dbReference>
<feature type="transmembrane region" description="Helical" evidence="1">
    <location>
        <begin position="334"/>
        <end position="351"/>
    </location>
</feature>
<comment type="caution">
    <text evidence="3">The sequence shown here is derived from an EMBL/GenBank/DDBJ whole genome shotgun (WGS) entry which is preliminary data.</text>
</comment>
<dbReference type="EMBL" id="SGBC01000004">
    <property type="protein sequence ID" value="RZD15627.1"/>
    <property type="molecule type" value="Genomic_DNA"/>
</dbReference>
<protein>
    <submittedName>
        <fullName evidence="3">Efflux RND transporter permease subunit</fullName>
    </submittedName>
</protein>
<proteinExistence type="predicted"/>
<dbReference type="GO" id="GO:0042910">
    <property type="term" value="F:xenobiotic transmembrane transporter activity"/>
    <property type="evidence" value="ECO:0007669"/>
    <property type="project" value="TreeGrafter"/>
</dbReference>
<feature type="transmembrane region" description="Helical" evidence="1">
    <location>
        <begin position="906"/>
        <end position="934"/>
    </location>
</feature>
<dbReference type="Gene3D" id="3.30.70.1320">
    <property type="entry name" value="Multidrug efflux transporter AcrB pore domain like"/>
    <property type="match status" value="1"/>
</dbReference>
<feature type="transmembrane region" description="Helical" evidence="1">
    <location>
        <begin position="880"/>
        <end position="900"/>
    </location>
</feature>
<feature type="transmembrane region" description="Helical" evidence="1">
    <location>
        <begin position="358"/>
        <end position="382"/>
    </location>
</feature>
<feature type="transmembrane region" description="Helical" evidence="1">
    <location>
        <begin position="988"/>
        <end position="1010"/>
    </location>
</feature>
<feature type="transmembrane region" description="Helical" evidence="1">
    <location>
        <begin position="388"/>
        <end position="409"/>
    </location>
</feature>
<dbReference type="PRINTS" id="PR00702">
    <property type="entry name" value="ACRIFLAVINRP"/>
</dbReference>
<accession>A0A519BEE3</accession>
<keyword evidence="1" id="KW-0812">Transmembrane</keyword>
<dbReference type="SUPFAM" id="SSF82866">
    <property type="entry name" value="Multidrug efflux transporter AcrB transmembrane domain"/>
    <property type="match status" value="2"/>
</dbReference>
<feature type="transmembrane region" description="Helical" evidence="1">
    <location>
        <begin position="429"/>
        <end position="449"/>
    </location>
</feature>
<dbReference type="Pfam" id="PF00873">
    <property type="entry name" value="ACR_tran"/>
    <property type="match status" value="1"/>
</dbReference>
<dbReference type="AlphaFoldDB" id="A0A519BEE3"/>
<feature type="transmembrane region" description="Helical" evidence="1">
    <location>
        <begin position="524"/>
        <end position="544"/>
    </location>
</feature>
<keyword evidence="1" id="KW-0472">Membrane</keyword>
<dbReference type="PANTHER" id="PTHR32063:SF0">
    <property type="entry name" value="SWARMING MOTILITY PROTEIN SWRC"/>
    <property type="match status" value="1"/>
</dbReference>
<evidence type="ECO:0000313" key="3">
    <source>
        <dbReference type="EMBL" id="RZD15627.1"/>
    </source>
</evidence>
<dbReference type="InterPro" id="IPR001036">
    <property type="entry name" value="Acrflvin-R"/>
</dbReference>
<evidence type="ECO:0000313" key="4">
    <source>
        <dbReference type="Proteomes" id="UP000316562"/>
    </source>
</evidence>
<gene>
    <name evidence="3" type="ORF">EVJ46_08825</name>
</gene>
<organism evidence="3 4">
    <name type="scientific">Acididesulfobacter guangdongensis</name>
    <dbReference type="NCBI Taxonomy" id="2597225"/>
    <lineage>
        <taxon>Bacteria</taxon>
        <taxon>Deltaproteobacteria</taxon>
        <taxon>Candidatus Acidulodesulfobacterales</taxon>
        <taxon>Candidatus Acididesulfobacter</taxon>
    </lineage>
</organism>
<feature type="domain" description="SSD" evidence="2">
    <location>
        <begin position="367"/>
        <end position="486"/>
    </location>
</feature>
<feature type="transmembrane region" description="Helical" evidence="1">
    <location>
        <begin position="851"/>
        <end position="873"/>
    </location>
</feature>
<feature type="transmembrane region" description="Helical" evidence="1">
    <location>
        <begin position="12"/>
        <end position="32"/>
    </location>
</feature>
<dbReference type="SUPFAM" id="SSF82693">
    <property type="entry name" value="Multidrug efflux transporter AcrB pore domain, PN1, PN2, PC1 and PC2 subdomains"/>
    <property type="match status" value="3"/>
</dbReference>
<feature type="transmembrane region" description="Helical" evidence="1">
    <location>
        <begin position="461"/>
        <end position="484"/>
    </location>
</feature>
<dbReference type="PANTHER" id="PTHR32063">
    <property type="match status" value="1"/>
</dbReference>
<dbReference type="Proteomes" id="UP000316562">
    <property type="component" value="Unassembled WGS sequence"/>
</dbReference>
<dbReference type="InterPro" id="IPR000731">
    <property type="entry name" value="SSD"/>
</dbReference>
<feature type="transmembrane region" description="Helical" evidence="1">
    <location>
        <begin position="955"/>
        <end position="976"/>
    </location>
</feature>
<evidence type="ECO:0000256" key="1">
    <source>
        <dbReference type="SAM" id="Phobius"/>
    </source>
</evidence>
<keyword evidence="1" id="KW-1133">Transmembrane helix</keyword>
<dbReference type="SUPFAM" id="SSF82714">
    <property type="entry name" value="Multidrug efflux transporter AcrB TolC docking domain, DN and DC subdomains"/>
    <property type="match status" value="2"/>
</dbReference>
<dbReference type="GO" id="GO:0005886">
    <property type="term" value="C:plasma membrane"/>
    <property type="evidence" value="ECO:0007669"/>
    <property type="project" value="TreeGrafter"/>
</dbReference>
<name>A0A519BEE3_ACIG2</name>
<dbReference type="Gene3D" id="3.30.2090.10">
    <property type="entry name" value="Multidrug efflux transporter AcrB TolC docking domain, DN and DC subdomains"/>
    <property type="match status" value="2"/>
</dbReference>
<sequence>MKISDISIKRPVFAVMMVSIFVVLGIFGYFTLAVDLYPNIQFPIVNITTTLPGASPKEMELDVTKKIEDAVNSVSGIKHIMSTSSVGQSTVTVEFHLNRNIDHRYEVVTADVDAILDTLPKNINTPVIKKLNVNSSPILWITLSGNRSKRFLTFYAEKVLERKFERLSGVGQVIVSGARNRRMEFYINNNKLISHNLGVNQVISAIESQSVAMPTGNLKTNTKTYFTYLKGRLHSSKAFNNMIINSVGGVPVKFSQIGLAKNYEAPATSITTFDGKPAVGLGITIKTHANAVKVADESISYLNEIKYSFPPGVHASIAYNSATYIKRSISSVEFDIVWGAILTVLIVFFFLKDIRTTLIAATSLPAAVISTFGFMHMMGFALNNMTMLGLSLSVGLLIDDAIVVIENIFRHVENGEERVAASMNSMSEIGIAILATTLSIVAVFVPVAFMPGMIGKFFYEFGLTVAFAVLVSLFVSFTLTPMLASKFVVHKKKHGALFTVLENMMRRVTAIYKNMIGWSLNHRLIVVLAAILIFVGSLYMTKYIGKEMMPPSNSGNFLVYFQAPEGTSVRVMKKYSAKLYKVVEKTPFLKSIFMATGFGANGSRYKGMFFVAIKSNRNLNQQQVMGILRKKIAVVPGVITQVMDMPTVGGASQNVAPLQVIIMGPSLSRITAYSEQLMHKLRKTPGLIDVTSNMQFHQPELLIHVKRNIAGSLGVSVASIGETIDALVGGDINIFKNYNFVYENHIYNQQIRLFRNERNKPGDIKNIYVSNNAGKLVPLRDLITIKKTIGPQVINRRDLENAVTVYANMANHVPLGFGIKKATEYLSRIIPKKSLYTYEFSGMASKMKQSFASMGGALLLALIIVYMILASLFDSFVDPLVIMLSVPLALVGAIGALFLAHRNLSVIALIGIILLLGLVVKNAILLVDYTIILIKERNYKRNDAIIEAGSVRLRPILMTTMAMVFGMLPIALGTGVGASSRAPMGIDVIGGLLTSMFLTLIVVPVVYSLVDDLKKKARRK</sequence>
<evidence type="ECO:0000259" key="2">
    <source>
        <dbReference type="PROSITE" id="PS50156"/>
    </source>
</evidence>
<dbReference type="PROSITE" id="PS50156">
    <property type="entry name" value="SSD"/>
    <property type="match status" value="1"/>
</dbReference>